<organism evidence="2 3">
    <name type="scientific">Thioclava pacifica DSM 10166</name>
    <dbReference type="NCBI Taxonomy" id="1353537"/>
    <lineage>
        <taxon>Bacteria</taxon>
        <taxon>Pseudomonadati</taxon>
        <taxon>Pseudomonadota</taxon>
        <taxon>Alphaproteobacteria</taxon>
        <taxon>Rhodobacterales</taxon>
        <taxon>Paracoccaceae</taxon>
        <taxon>Thioclava</taxon>
    </lineage>
</organism>
<keyword evidence="3" id="KW-1185">Reference proteome</keyword>
<feature type="domain" description="Xylose isomerase-like TIM barrel" evidence="1">
    <location>
        <begin position="20"/>
        <end position="241"/>
    </location>
</feature>
<reference evidence="2 3" key="1">
    <citation type="submission" date="2013-07" db="EMBL/GenBank/DDBJ databases">
        <title>Thioclava pacifica DSM 10166 Genome Sequencing.</title>
        <authorList>
            <person name="Lai Q."/>
            <person name="Shao Z."/>
        </authorList>
    </citation>
    <scope>NUCLEOTIDE SEQUENCE [LARGE SCALE GENOMIC DNA]</scope>
    <source>
        <strain evidence="2 3">DSM 10166</strain>
    </source>
</reference>
<dbReference type="Proteomes" id="UP000027432">
    <property type="component" value="Unassembled WGS sequence"/>
</dbReference>
<dbReference type="SUPFAM" id="SSF51658">
    <property type="entry name" value="Xylose isomerase-like"/>
    <property type="match status" value="1"/>
</dbReference>
<dbReference type="Gene3D" id="3.20.20.150">
    <property type="entry name" value="Divalent-metal-dependent TIM barrel enzymes"/>
    <property type="match status" value="1"/>
</dbReference>
<name>A0A074JHM4_9RHOB</name>
<protein>
    <recommendedName>
        <fullName evidence="1">Xylose isomerase-like TIM barrel domain-containing protein</fullName>
    </recommendedName>
</protein>
<evidence type="ECO:0000313" key="3">
    <source>
        <dbReference type="Proteomes" id="UP000027432"/>
    </source>
</evidence>
<dbReference type="Pfam" id="PF01261">
    <property type="entry name" value="AP_endonuc_2"/>
    <property type="match status" value="1"/>
</dbReference>
<dbReference type="OrthoDB" id="2274384at2"/>
<sequence>MIRRALNQKTARALPFEAFLDLAAELGCVGVEPRNDLGRPFFDGLAPERAAELARARGLEFPGLSEVYGFNVWDAEREGAIRDLIAVAEAAGAATISLIPCVDDREVLPLRAAMEKVAPLLEGSSVRALIEPIGFASSSLPRKAALVAEIEAFRSDRFGLVHDTFQHCIAGDEGVFPVQTGIVHISGISDPDVALDAEQDAHRVLVDAKDRCGNLEQISAFLTAGYTGMFSFECTAPEVLESASLLTDIRRSFDYIDAALP</sequence>
<dbReference type="eggNOG" id="COG4130">
    <property type="taxonomic scope" value="Bacteria"/>
</dbReference>
<dbReference type="InterPro" id="IPR013022">
    <property type="entry name" value="Xyl_isomerase-like_TIM-brl"/>
</dbReference>
<dbReference type="AlphaFoldDB" id="A0A074JHM4"/>
<dbReference type="InterPro" id="IPR036237">
    <property type="entry name" value="Xyl_isomerase-like_sf"/>
</dbReference>
<comment type="caution">
    <text evidence="2">The sequence shown here is derived from an EMBL/GenBank/DDBJ whole genome shotgun (WGS) entry which is preliminary data.</text>
</comment>
<evidence type="ECO:0000313" key="2">
    <source>
        <dbReference type="EMBL" id="KEO55415.1"/>
    </source>
</evidence>
<dbReference type="STRING" id="1353537.TP2_15350"/>
<evidence type="ECO:0000259" key="1">
    <source>
        <dbReference type="Pfam" id="PF01261"/>
    </source>
</evidence>
<proteinExistence type="predicted"/>
<dbReference type="EMBL" id="AUND01000002">
    <property type="protein sequence ID" value="KEO55415.1"/>
    <property type="molecule type" value="Genomic_DNA"/>
</dbReference>
<gene>
    <name evidence="2" type="ORF">TP2_15350</name>
</gene>
<accession>A0A074JHM4</accession>
<dbReference type="RefSeq" id="WP_051692157.1">
    <property type="nucleotide sequence ID" value="NZ_AUND01000002.1"/>
</dbReference>